<proteinExistence type="predicted"/>
<evidence type="ECO:0000256" key="1">
    <source>
        <dbReference type="ARBA" id="ARBA00022679"/>
    </source>
</evidence>
<feature type="domain" description="Glycosyl transferase family 1" evidence="2">
    <location>
        <begin position="174"/>
        <end position="289"/>
    </location>
</feature>
<name>A0A2M8L6D6_9BACT</name>
<dbReference type="InterPro" id="IPR001296">
    <property type="entry name" value="Glyco_trans_1"/>
</dbReference>
<dbReference type="Proteomes" id="UP000229500">
    <property type="component" value="Unassembled WGS sequence"/>
</dbReference>
<dbReference type="PANTHER" id="PTHR46401:SF2">
    <property type="entry name" value="GLYCOSYLTRANSFERASE WBBK-RELATED"/>
    <property type="match status" value="1"/>
</dbReference>
<accession>A0A2M8L6D6</accession>
<feature type="non-terminal residue" evidence="3">
    <location>
        <position position="1"/>
    </location>
</feature>
<evidence type="ECO:0000259" key="2">
    <source>
        <dbReference type="Pfam" id="PF00534"/>
    </source>
</evidence>
<organism evidence="3 4">
    <name type="scientific">Candidatus Shapirobacteria bacterium CG10_big_fil_rev_8_21_14_0_10_38_14</name>
    <dbReference type="NCBI Taxonomy" id="1974483"/>
    <lineage>
        <taxon>Bacteria</taxon>
        <taxon>Candidatus Shapironibacteriota</taxon>
    </lineage>
</organism>
<evidence type="ECO:0000313" key="3">
    <source>
        <dbReference type="EMBL" id="PJE69389.1"/>
    </source>
</evidence>
<evidence type="ECO:0000313" key="4">
    <source>
        <dbReference type="Proteomes" id="UP000229500"/>
    </source>
</evidence>
<comment type="caution">
    <text evidence="3">The sequence shown here is derived from an EMBL/GenBank/DDBJ whole genome shotgun (WGS) entry which is preliminary data.</text>
</comment>
<dbReference type="Pfam" id="PF00534">
    <property type="entry name" value="Glycos_transf_1"/>
    <property type="match status" value="1"/>
</dbReference>
<dbReference type="AlphaFoldDB" id="A0A2M8L6D6"/>
<dbReference type="PANTHER" id="PTHR46401">
    <property type="entry name" value="GLYCOSYLTRANSFERASE WBBK-RELATED"/>
    <property type="match status" value="1"/>
</dbReference>
<protein>
    <recommendedName>
        <fullName evidence="2">Glycosyl transferase family 1 domain-containing protein</fullName>
    </recommendedName>
</protein>
<dbReference type="SUPFAM" id="SSF53756">
    <property type="entry name" value="UDP-Glycosyltransferase/glycogen phosphorylase"/>
    <property type="match status" value="1"/>
</dbReference>
<reference evidence="4" key="1">
    <citation type="submission" date="2017-09" db="EMBL/GenBank/DDBJ databases">
        <title>Depth-based differentiation of microbial function through sediment-hosted aquifers and enrichment of novel symbionts in the deep terrestrial subsurface.</title>
        <authorList>
            <person name="Probst A.J."/>
            <person name="Ladd B."/>
            <person name="Jarett J.K."/>
            <person name="Geller-Mcgrath D.E."/>
            <person name="Sieber C.M.K."/>
            <person name="Emerson J.B."/>
            <person name="Anantharaman K."/>
            <person name="Thomas B.C."/>
            <person name="Malmstrom R."/>
            <person name="Stieglmeier M."/>
            <person name="Klingl A."/>
            <person name="Woyke T."/>
            <person name="Ryan C.M."/>
            <person name="Banfield J.F."/>
        </authorList>
    </citation>
    <scope>NUCLEOTIDE SEQUENCE [LARGE SCALE GENOMIC DNA]</scope>
</reference>
<dbReference type="EMBL" id="PFEL01000001">
    <property type="protein sequence ID" value="PJE69389.1"/>
    <property type="molecule type" value="Genomic_DNA"/>
</dbReference>
<gene>
    <name evidence="3" type="ORF">COU96_00005</name>
</gene>
<sequence>VYDVSTPYKKPLGGSESAMCYLASAMAKNGHDIILFTALIKKSKIRGVNCIPNKDMANLLPNLDVLVVQNSPAQGYQIKLTAPKNIKIVLWTQHDSDQPAVESLANPEVVKSFDAYVLISDYQLKNYLEKFNLDPKKCVVMRNAISPVFENLFAKGESTLSKKTNPPVLAYTSTPYRGLNLLIQMFPTIKNISKDVRLKVFSGLGVYHIPKDVDEKSYGALYTACRNTYGVDYIGSISQTKLARELVKTSILAYPNTFPETSCIVVMEAMAAGCFIVTSRLGALPETTAGFGRLIDVDGDWQRYGNLFIREILNFLYEPKDLSSQVAYANKHYTWQGRAKEWEKWIKTLK</sequence>
<dbReference type="Gene3D" id="3.40.50.2000">
    <property type="entry name" value="Glycogen Phosphorylase B"/>
    <property type="match status" value="2"/>
</dbReference>
<keyword evidence="1" id="KW-0808">Transferase</keyword>
<dbReference type="GO" id="GO:0016757">
    <property type="term" value="F:glycosyltransferase activity"/>
    <property type="evidence" value="ECO:0007669"/>
    <property type="project" value="InterPro"/>
</dbReference>
<dbReference type="GO" id="GO:0009103">
    <property type="term" value="P:lipopolysaccharide biosynthetic process"/>
    <property type="evidence" value="ECO:0007669"/>
    <property type="project" value="TreeGrafter"/>
</dbReference>
<dbReference type="CDD" id="cd03801">
    <property type="entry name" value="GT4_PimA-like"/>
    <property type="match status" value="1"/>
</dbReference>